<dbReference type="AlphaFoldDB" id="A0A3R9KX58"/>
<organism evidence="9 10">
    <name type="scientific">Streptococcus cristatus</name>
    <dbReference type="NCBI Taxonomy" id="45634"/>
    <lineage>
        <taxon>Bacteria</taxon>
        <taxon>Bacillati</taxon>
        <taxon>Bacillota</taxon>
        <taxon>Bacilli</taxon>
        <taxon>Lactobacillales</taxon>
        <taxon>Streptococcaceae</taxon>
        <taxon>Streptococcus</taxon>
    </lineage>
</organism>
<evidence type="ECO:0000256" key="2">
    <source>
        <dbReference type="ARBA" id="ARBA00010835"/>
    </source>
</evidence>
<dbReference type="NCBIfam" id="TIGR00020">
    <property type="entry name" value="prfB"/>
    <property type="match status" value="1"/>
</dbReference>
<keyword evidence="6" id="KW-0963">Cytoplasm</keyword>
<dbReference type="GO" id="GO:0005737">
    <property type="term" value="C:cytoplasm"/>
    <property type="evidence" value="ECO:0007669"/>
    <property type="project" value="UniProtKB-SubCell"/>
</dbReference>
<dbReference type="InterPro" id="IPR005139">
    <property type="entry name" value="PCRF"/>
</dbReference>
<gene>
    <name evidence="6 9" type="primary">prfB</name>
    <name evidence="9" type="ORF">D8792_03320</name>
</gene>
<comment type="similarity">
    <text evidence="2 6">Belongs to the prokaryotic/mitochondrial release factor family.</text>
</comment>
<keyword evidence="4 6" id="KW-0488">Methylation</keyword>
<comment type="subcellular location">
    <subcellularLocation>
        <location evidence="6">Cytoplasm</location>
    </subcellularLocation>
</comment>
<dbReference type="Proteomes" id="UP000270868">
    <property type="component" value="Unassembled WGS sequence"/>
</dbReference>
<evidence type="ECO:0000256" key="7">
    <source>
        <dbReference type="SAM" id="Coils"/>
    </source>
</evidence>
<name>A0A3R9KX58_STRCR</name>
<comment type="function">
    <text evidence="1 6">Peptide chain release factor 2 directs the termination of translation in response to the peptide chain termination codons UGA and UAA.</text>
</comment>
<comment type="caution">
    <text evidence="9">The sequence shown here is derived from an EMBL/GenBank/DDBJ whole genome shotgun (WGS) entry which is preliminary data.</text>
</comment>
<keyword evidence="5 6" id="KW-0648">Protein biosynthesis</keyword>
<protein>
    <recommendedName>
        <fullName evidence="3 6">Peptide chain release factor 2</fullName>
        <shortName evidence="6">RF-2</shortName>
    </recommendedName>
</protein>
<evidence type="ECO:0000256" key="4">
    <source>
        <dbReference type="ARBA" id="ARBA00022481"/>
    </source>
</evidence>
<evidence type="ECO:0000256" key="3">
    <source>
        <dbReference type="ARBA" id="ARBA00019192"/>
    </source>
</evidence>
<keyword evidence="7" id="KW-0175">Coiled coil</keyword>
<evidence type="ECO:0000259" key="8">
    <source>
        <dbReference type="PROSITE" id="PS00745"/>
    </source>
</evidence>
<dbReference type="InterPro" id="IPR004374">
    <property type="entry name" value="PrfB"/>
</dbReference>
<feature type="coiled-coil region" evidence="7">
    <location>
        <begin position="65"/>
        <end position="126"/>
    </location>
</feature>
<feature type="modified residue" description="N5-methylglutamine" evidence="6">
    <location>
        <position position="262"/>
    </location>
</feature>
<comment type="PTM">
    <text evidence="6">Methylated by PrmC. Methylation increases the termination efficiency of RF2.</text>
</comment>
<reference evidence="9 10" key="1">
    <citation type="submission" date="2018-11" db="EMBL/GenBank/DDBJ databases">
        <title>Species Designations Belie Phenotypic and Genotypic Heterogeneity in Oral Streptococci.</title>
        <authorList>
            <person name="Velsko I."/>
        </authorList>
    </citation>
    <scope>NUCLEOTIDE SEQUENCE [LARGE SCALE GENOMIC DNA]</scope>
    <source>
        <strain evidence="9 10">A52</strain>
    </source>
</reference>
<dbReference type="Pfam" id="PF00472">
    <property type="entry name" value="RF-1"/>
    <property type="match status" value="1"/>
</dbReference>
<dbReference type="Gene3D" id="3.30.70.1660">
    <property type="match status" value="1"/>
</dbReference>
<dbReference type="PANTHER" id="PTHR43116:SF3">
    <property type="entry name" value="CLASS I PEPTIDE CHAIN RELEASE FACTOR"/>
    <property type="match status" value="1"/>
</dbReference>
<evidence type="ECO:0000256" key="1">
    <source>
        <dbReference type="ARBA" id="ARBA00002613"/>
    </source>
</evidence>
<dbReference type="Pfam" id="PF03462">
    <property type="entry name" value="PCRF"/>
    <property type="match status" value="1"/>
</dbReference>
<evidence type="ECO:0000313" key="9">
    <source>
        <dbReference type="EMBL" id="RSJ91033.1"/>
    </source>
</evidence>
<dbReference type="SMART" id="SM00937">
    <property type="entry name" value="PCRF"/>
    <property type="match status" value="1"/>
</dbReference>
<dbReference type="PANTHER" id="PTHR43116">
    <property type="entry name" value="PEPTIDE CHAIN RELEASE FACTOR 2"/>
    <property type="match status" value="1"/>
</dbReference>
<dbReference type="Gene3D" id="1.20.58.410">
    <property type="entry name" value="Release factor"/>
    <property type="match status" value="1"/>
</dbReference>
<accession>A0A3R9KX58</accession>
<evidence type="ECO:0000313" key="10">
    <source>
        <dbReference type="Proteomes" id="UP000270868"/>
    </source>
</evidence>
<dbReference type="SUPFAM" id="SSF75620">
    <property type="entry name" value="Release factor"/>
    <property type="match status" value="1"/>
</dbReference>
<dbReference type="PROSITE" id="PS00745">
    <property type="entry name" value="RF_PROK_I"/>
    <property type="match status" value="1"/>
</dbReference>
<feature type="domain" description="Prokaryotic-type class I peptide chain release factors" evidence="8">
    <location>
        <begin position="255"/>
        <end position="271"/>
    </location>
</feature>
<dbReference type="Gene3D" id="3.30.160.20">
    <property type="match status" value="1"/>
</dbReference>
<dbReference type="GO" id="GO:0016149">
    <property type="term" value="F:translation release factor activity, codon specific"/>
    <property type="evidence" value="ECO:0007669"/>
    <property type="project" value="UniProtKB-UniRule"/>
</dbReference>
<dbReference type="InterPro" id="IPR045853">
    <property type="entry name" value="Pep_chain_release_fac_I_sf"/>
</dbReference>
<evidence type="ECO:0000256" key="6">
    <source>
        <dbReference type="HAMAP-Rule" id="MF_00094"/>
    </source>
</evidence>
<sequence length="377" mass="43359">MCYNKTIYEKRYLWTFQKFVKRLTQIVKNWLLSGGLFDLEGLEEEIAILENKMTEPDFWDDNIAAQKTSQELNELKQTYENFHQMTELFDESEILLDFLAEDDSVQEELEEKLTELEKMMTSYEMTLLLSEPYDNNNAILEIHPGSGGTEAQDWGDMLLRMYTRFGNAKGFKVEVLDYQAGDEAGIKSVTLSFEGPHAYGLLKSEMGVHRLVRISPFDSAKRRHTSFTSVEVMPELDDTIEVEVRDDDIKMDTFRSGGAGGQNVNKVSTGVRLTHIPTGIVVQSTVDRTQYGNRDRAMKMLQAKLYQLEQEKKAAEVDSLKGDKKEISWGSQIRSYVFTPYTMVKDHRTSYEVAQVDKVMDGDLDGFIDAYLKWRLN</sequence>
<dbReference type="EMBL" id="RJPS01000003">
    <property type="protein sequence ID" value="RSJ91033.1"/>
    <property type="molecule type" value="Genomic_DNA"/>
</dbReference>
<dbReference type="InterPro" id="IPR000352">
    <property type="entry name" value="Pep_chain_release_fac_I"/>
</dbReference>
<proteinExistence type="inferred from homology"/>
<dbReference type="HAMAP" id="MF_00094">
    <property type="entry name" value="Rel_fac_2"/>
    <property type="match status" value="1"/>
</dbReference>
<evidence type="ECO:0000256" key="5">
    <source>
        <dbReference type="ARBA" id="ARBA00022917"/>
    </source>
</evidence>